<organism evidence="1 2">
    <name type="scientific">Naganishia friedmannii</name>
    <dbReference type="NCBI Taxonomy" id="89922"/>
    <lineage>
        <taxon>Eukaryota</taxon>
        <taxon>Fungi</taxon>
        <taxon>Dikarya</taxon>
        <taxon>Basidiomycota</taxon>
        <taxon>Agaricomycotina</taxon>
        <taxon>Tremellomycetes</taxon>
        <taxon>Filobasidiales</taxon>
        <taxon>Filobasidiaceae</taxon>
        <taxon>Naganishia</taxon>
    </lineage>
</organism>
<keyword evidence="2" id="KW-1185">Reference proteome</keyword>
<dbReference type="Proteomes" id="UP001227268">
    <property type="component" value="Unassembled WGS sequence"/>
</dbReference>
<gene>
    <name evidence="1" type="ORF">QFC21_000630</name>
</gene>
<evidence type="ECO:0000313" key="1">
    <source>
        <dbReference type="EMBL" id="KAJ9109301.1"/>
    </source>
</evidence>
<proteinExistence type="predicted"/>
<comment type="caution">
    <text evidence="1">The sequence shown here is derived from an EMBL/GenBank/DDBJ whole genome shotgun (WGS) entry which is preliminary data.</text>
</comment>
<name>A0ACC2WEM2_9TREE</name>
<sequence>MVPQILTRVLGHKGETLAFQDAILPDYVRHCVKGADYPGILPVQSSTRLLGRELTEEESSVRGTFVQGLSLADVRALDVFEAERVSLLIISGVPPGLTPGVHPHPASVTQYARR</sequence>
<evidence type="ECO:0000313" key="2">
    <source>
        <dbReference type="Proteomes" id="UP001227268"/>
    </source>
</evidence>
<dbReference type="EMBL" id="JASBWT010000001">
    <property type="protein sequence ID" value="KAJ9109301.1"/>
    <property type="molecule type" value="Genomic_DNA"/>
</dbReference>
<accession>A0ACC2WEM2</accession>
<reference evidence="1" key="1">
    <citation type="submission" date="2023-04" db="EMBL/GenBank/DDBJ databases">
        <title>Draft Genome sequencing of Naganishia species isolated from polar environments using Oxford Nanopore Technology.</title>
        <authorList>
            <person name="Leo P."/>
            <person name="Venkateswaran K."/>
        </authorList>
    </citation>
    <scope>NUCLEOTIDE SEQUENCE</scope>
    <source>
        <strain evidence="1">MNA-CCFEE 5423</strain>
    </source>
</reference>
<protein>
    <submittedName>
        <fullName evidence="1">Uncharacterized protein</fullName>
    </submittedName>
</protein>